<dbReference type="CDD" id="cd04458">
    <property type="entry name" value="CSP_CDS"/>
    <property type="match status" value="1"/>
</dbReference>
<evidence type="ECO:0000313" key="6">
    <source>
        <dbReference type="RGD" id="708415"/>
    </source>
</evidence>
<dbReference type="RGD" id="708415">
    <property type="gene designation" value="Carhsp1"/>
</dbReference>
<feature type="region of interest" description="Disordered" evidence="2">
    <location>
        <begin position="89"/>
        <end position="127"/>
    </location>
</feature>
<dbReference type="Ensembl" id="ENSRNOT00000116806.2">
    <property type="protein sequence ID" value="ENSRNOP00000079820.2"/>
    <property type="gene ID" value="ENSRNOG00000002610.7"/>
</dbReference>
<name>A0A8I5ZNQ8_RAT</name>
<reference evidence="4" key="3">
    <citation type="submission" date="2025-09" db="UniProtKB">
        <authorList>
            <consortium name="Ensembl"/>
        </authorList>
    </citation>
    <scope>IDENTIFICATION</scope>
    <source>
        <strain evidence="4">Brown Norway</strain>
    </source>
</reference>
<protein>
    <submittedName>
        <fullName evidence="4">Calcium regulated heat stable protein 1</fullName>
    </submittedName>
</protein>
<dbReference type="PANTHER" id="PTHR12962:SF3">
    <property type="entry name" value="CALCIUM-REGULATED HEAT-STABLE PROTEIN 1"/>
    <property type="match status" value="1"/>
</dbReference>
<proteinExistence type="evidence at protein level"/>
<evidence type="ECO:0007829" key="7">
    <source>
        <dbReference type="PeptideAtlas" id="A0A8I5ZNQ8"/>
    </source>
</evidence>
<dbReference type="Pfam" id="PF00313">
    <property type="entry name" value="CSD"/>
    <property type="match status" value="1"/>
</dbReference>
<dbReference type="SMART" id="SM00357">
    <property type="entry name" value="CSP"/>
    <property type="match status" value="1"/>
</dbReference>
<dbReference type="GeneTree" id="ENSGT00390000000022"/>
<dbReference type="InterPro" id="IPR019844">
    <property type="entry name" value="CSD_CS"/>
</dbReference>
<accession>A0A8I5ZNQ8</accession>
<dbReference type="GO" id="GO:0003723">
    <property type="term" value="F:RNA binding"/>
    <property type="evidence" value="ECO:0007669"/>
    <property type="project" value="UniProtKB-KW"/>
</dbReference>
<dbReference type="InterPro" id="IPR011129">
    <property type="entry name" value="CSD"/>
</dbReference>
<dbReference type="InterPro" id="IPR052069">
    <property type="entry name" value="Ca-reg_mRNA-binding_domain"/>
</dbReference>
<sequence>MVSPCCHGRMGGAHSPSLGQPSYQNSWHWNILGLYDLCWRPDGQASSQDLFKVGASLNLWSCLAGATAEKRSVVTMSLLEGWPVTPLQPGRTEFPETGRAYGGPASIFEERGTLARPPSPKPEDSKVEGWSLKQVGLAGQCRSAMSSEPPPPPQPPTHQTSIGLLDTPRARDRSPSPLRGNVVPSPLPTRRTRTFSATVRASQGPVYKGVCKCFCRSKGHGFITPADGGPDIFLHISDVEGEYVPVEGDEVTYKMCSIPPKNEKLQAVEVVITHLAPGTKHETWSGHVISS</sequence>
<dbReference type="Proteomes" id="UP000002494">
    <property type="component" value="Chromosome 10"/>
</dbReference>
<dbReference type="InterPro" id="IPR012340">
    <property type="entry name" value="NA-bd_OB-fold"/>
</dbReference>
<keyword evidence="5" id="KW-1185">Reference proteome</keyword>
<reference evidence="4" key="1">
    <citation type="submission" date="2024-01" db="EMBL/GenBank/DDBJ databases">
        <title>GRCr8: a new rat reference genome assembly contstructed from accurate long reads and long range scaffolding.</title>
        <authorList>
            <person name="Doris P.A."/>
            <person name="Kalbfleisch T."/>
            <person name="Li K."/>
            <person name="Howe K."/>
            <person name="Wood J."/>
        </authorList>
    </citation>
    <scope>NUCLEOTIDE SEQUENCE [LARGE SCALE GENOMIC DNA]</scope>
    <source>
        <strain evidence="4">Brown Norway</strain>
    </source>
</reference>
<feature type="domain" description="CSD" evidence="3">
    <location>
        <begin position="206"/>
        <end position="272"/>
    </location>
</feature>
<feature type="region of interest" description="Disordered" evidence="2">
    <location>
        <begin position="139"/>
        <end position="191"/>
    </location>
</feature>
<dbReference type="PROSITE" id="PS00352">
    <property type="entry name" value="CSD_1"/>
    <property type="match status" value="1"/>
</dbReference>
<dbReference type="SUPFAM" id="SSF50249">
    <property type="entry name" value="Nucleic acid-binding proteins"/>
    <property type="match status" value="1"/>
</dbReference>
<gene>
    <name evidence="4 6" type="primary">Carhsp1</name>
</gene>
<dbReference type="InterPro" id="IPR002059">
    <property type="entry name" value="CSP_DNA-bd"/>
</dbReference>
<dbReference type="Gene3D" id="2.40.50.140">
    <property type="entry name" value="Nucleic acid-binding proteins"/>
    <property type="match status" value="1"/>
</dbReference>
<dbReference type="PROSITE" id="PS51857">
    <property type="entry name" value="CSD_2"/>
    <property type="match status" value="1"/>
</dbReference>
<dbReference type="AlphaFoldDB" id="A0A8I5ZNQ8"/>
<reference evidence="4" key="2">
    <citation type="submission" date="2025-08" db="UniProtKB">
        <authorList>
            <consortium name="Ensembl"/>
        </authorList>
    </citation>
    <scope>IDENTIFICATION</scope>
    <source>
        <strain evidence="4">Brown Norway</strain>
    </source>
</reference>
<evidence type="ECO:0000313" key="4">
    <source>
        <dbReference type="Ensembl" id="ENSRNOP00000079820.2"/>
    </source>
</evidence>
<organism evidence="4 5">
    <name type="scientific">Rattus norvegicus</name>
    <name type="common">Rat</name>
    <dbReference type="NCBI Taxonomy" id="10116"/>
    <lineage>
        <taxon>Eukaryota</taxon>
        <taxon>Metazoa</taxon>
        <taxon>Chordata</taxon>
        <taxon>Craniata</taxon>
        <taxon>Vertebrata</taxon>
        <taxon>Euteleostomi</taxon>
        <taxon>Mammalia</taxon>
        <taxon>Eutheria</taxon>
        <taxon>Euarchontoglires</taxon>
        <taxon>Glires</taxon>
        <taxon>Rodentia</taxon>
        <taxon>Myomorpha</taxon>
        <taxon>Muroidea</taxon>
        <taxon>Muridae</taxon>
        <taxon>Murinae</taxon>
        <taxon>Rattus</taxon>
    </lineage>
</organism>
<evidence type="ECO:0000259" key="3">
    <source>
        <dbReference type="PROSITE" id="PS51857"/>
    </source>
</evidence>
<dbReference type="OrthoDB" id="448492at2759"/>
<evidence type="ECO:0000256" key="1">
    <source>
        <dbReference type="ARBA" id="ARBA00022553"/>
    </source>
</evidence>
<keyword evidence="1" id="KW-0597">Phosphoprotein</keyword>
<keyword evidence="7" id="KW-1267">Proteomics identification</keyword>
<evidence type="ECO:0000256" key="2">
    <source>
        <dbReference type="SAM" id="MobiDB-lite"/>
    </source>
</evidence>
<evidence type="ECO:0000313" key="5">
    <source>
        <dbReference type="Proteomes" id="UP000002494"/>
    </source>
</evidence>
<dbReference type="PANTHER" id="PTHR12962">
    <property type="entry name" value="CALCIUM-REGULATED HEAT STABLE PROTEIN CRHSP-24-RELATED"/>
    <property type="match status" value="1"/>
</dbReference>